<protein>
    <recommendedName>
        <fullName evidence="3">Phosphoribosyltransferase domain-containing protein</fullName>
    </recommendedName>
</protein>
<evidence type="ECO:0000256" key="1">
    <source>
        <dbReference type="ARBA" id="ARBA00022676"/>
    </source>
</evidence>
<dbReference type="SUPFAM" id="SSF53271">
    <property type="entry name" value="PRTase-like"/>
    <property type="match status" value="1"/>
</dbReference>
<dbReference type="InterPro" id="IPR029057">
    <property type="entry name" value="PRTase-like"/>
</dbReference>
<dbReference type="PANTHER" id="PTHR43363">
    <property type="entry name" value="HYPOXANTHINE PHOSPHORIBOSYLTRANSFERASE"/>
    <property type="match status" value="1"/>
</dbReference>
<dbReference type="RefSeq" id="WP_376803711.1">
    <property type="nucleotide sequence ID" value="NZ_LWDL01000001.1"/>
</dbReference>
<organism evidence="4 5">
    <name type="scientific">Candidatus Raskinella chloraquaticus</name>
    <dbReference type="NCBI Taxonomy" id="1951219"/>
    <lineage>
        <taxon>Bacteria</taxon>
        <taxon>Pseudomonadati</taxon>
        <taxon>Pseudomonadota</taxon>
        <taxon>Alphaproteobacteria</taxon>
        <taxon>Hyphomicrobiales</taxon>
        <taxon>Phreatobacteraceae</taxon>
        <taxon>Candidatus Raskinella</taxon>
    </lineage>
</organism>
<dbReference type="PANTHER" id="PTHR43363:SF1">
    <property type="entry name" value="HYPOXANTHINE-GUANINE PHOSPHORIBOSYLTRANSFERASE"/>
    <property type="match status" value="1"/>
</dbReference>
<dbReference type="AlphaFoldDB" id="A0A1W9I4R3"/>
<evidence type="ECO:0000256" key="2">
    <source>
        <dbReference type="ARBA" id="ARBA00022679"/>
    </source>
</evidence>
<accession>A0A1W9I4R3</accession>
<proteinExistence type="predicted"/>
<dbReference type="CDD" id="cd06223">
    <property type="entry name" value="PRTases_typeI"/>
    <property type="match status" value="1"/>
</dbReference>
<evidence type="ECO:0000313" key="4">
    <source>
        <dbReference type="EMBL" id="OQW54683.1"/>
    </source>
</evidence>
<comment type="caution">
    <text evidence="4">The sequence shown here is derived from an EMBL/GenBank/DDBJ whole genome shotgun (WGS) entry which is preliminary data.</text>
</comment>
<keyword evidence="1" id="KW-0328">Glycosyltransferase</keyword>
<dbReference type="InterPro" id="IPR000836">
    <property type="entry name" value="PRTase_dom"/>
</dbReference>
<sequence>MAEFNPSFEDIDRLSRRIAERYRANPPQTIVAICRGGAIPAILVSHYLGIADVRYLTLSAYNDRTLKGAGPRVADEDARMLSALTGRVLVVDDMVDNGMSLGALAEHLPKGAEVAVLYSKAHSPRTHVTYLAEPEALASDCWVNFPWEKRPLAETLARVS</sequence>
<dbReference type="STRING" id="1827387.A4S15_03545"/>
<dbReference type="GO" id="GO:0016757">
    <property type="term" value="F:glycosyltransferase activity"/>
    <property type="evidence" value="ECO:0007669"/>
    <property type="project" value="UniProtKB-KW"/>
</dbReference>
<feature type="domain" description="Phosphoribosyltransferase" evidence="3">
    <location>
        <begin position="7"/>
        <end position="126"/>
    </location>
</feature>
<name>A0A1W9I4R3_9HYPH</name>
<keyword evidence="2" id="KW-0808">Transferase</keyword>
<gene>
    <name evidence="4" type="ORF">A4S15_03545</name>
</gene>
<dbReference type="EMBL" id="LWDL01000001">
    <property type="protein sequence ID" value="OQW54683.1"/>
    <property type="molecule type" value="Genomic_DNA"/>
</dbReference>
<dbReference type="Proteomes" id="UP000192872">
    <property type="component" value="Unassembled WGS sequence"/>
</dbReference>
<dbReference type="Pfam" id="PF00156">
    <property type="entry name" value="Pribosyltran"/>
    <property type="match status" value="1"/>
</dbReference>
<reference evidence="4 5" key="1">
    <citation type="journal article" date="2017" name="Water Res.">
        <title>Comammox in drinking water systems.</title>
        <authorList>
            <person name="Wang Y."/>
            <person name="Ma L."/>
            <person name="Mao Y."/>
            <person name="Jiang X."/>
            <person name="Xia Y."/>
            <person name="Yu K."/>
            <person name="Li B."/>
            <person name="Zhang T."/>
        </authorList>
    </citation>
    <scope>NUCLEOTIDE SEQUENCE [LARGE SCALE GENOMIC DNA]</scope>
    <source>
        <strain evidence="4">SG_bin8</strain>
    </source>
</reference>
<dbReference type="Gene3D" id="3.40.50.2020">
    <property type="match status" value="1"/>
</dbReference>
<evidence type="ECO:0000313" key="5">
    <source>
        <dbReference type="Proteomes" id="UP000192872"/>
    </source>
</evidence>
<evidence type="ECO:0000259" key="3">
    <source>
        <dbReference type="Pfam" id="PF00156"/>
    </source>
</evidence>